<dbReference type="EMBL" id="IACT01001990">
    <property type="protein sequence ID" value="LAC21301.1"/>
    <property type="molecule type" value="mRNA"/>
</dbReference>
<dbReference type="PROSITE" id="PS51914">
    <property type="entry name" value="MRH"/>
    <property type="match status" value="1"/>
</dbReference>
<dbReference type="Gene3D" id="2.70.130.10">
    <property type="entry name" value="Mannose-6-phosphate receptor binding domain"/>
    <property type="match status" value="1"/>
</dbReference>
<keyword evidence="3" id="KW-0256">Endoplasmic reticulum</keyword>
<dbReference type="InterPro" id="IPR012913">
    <property type="entry name" value="OS9-like_dom"/>
</dbReference>
<feature type="region of interest" description="Disordered" evidence="5">
    <location>
        <begin position="836"/>
        <end position="866"/>
    </location>
</feature>
<dbReference type="PANTHER" id="PTHR15414:SF5">
    <property type="entry name" value="PROTEIN OS-9"/>
    <property type="match status" value="1"/>
</dbReference>
<dbReference type="PANTHER" id="PTHR15414">
    <property type="entry name" value="OS-9-RELATED"/>
    <property type="match status" value="1"/>
</dbReference>
<dbReference type="GO" id="GO:0005788">
    <property type="term" value="C:endoplasmic reticulum lumen"/>
    <property type="evidence" value="ECO:0007669"/>
    <property type="project" value="TreeGrafter"/>
</dbReference>
<feature type="compositionally biased region" description="Basic residues" evidence="5">
    <location>
        <begin position="517"/>
        <end position="529"/>
    </location>
</feature>
<dbReference type="InterPro" id="IPR009011">
    <property type="entry name" value="Man6P_isomerase_rcpt-bd_dom_sf"/>
</dbReference>
<feature type="compositionally biased region" description="Acidic residues" evidence="5">
    <location>
        <begin position="391"/>
        <end position="427"/>
    </location>
</feature>
<feature type="chain" id="PRO_5025452661" evidence="6">
    <location>
        <begin position="24"/>
        <end position="866"/>
    </location>
</feature>
<feature type="region of interest" description="Disordered" evidence="5">
    <location>
        <begin position="558"/>
        <end position="588"/>
    </location>
</feature>
<evidence type="ECO:0000256" key="3">
    <source>
        <dbReference type="ARBA" id="ARBA00022824"/>
    </source>
</evidence>
<evidence type="ECO:0000313" key="8">
    <source>
        <dbReference type="EMBL" id="LAC21301.1"/>
    </source>
</evidence>
<dbReference type="Pfam" id="PF07915">
    <property type="entry name" value="PRKCSH"/>
    <property type="match status" value="1"/>
</dbReference>
<dbReference type="SUPFAM" id="SSF50911">
    <property type="entry name" value="Mannose 6-phosphate receptor domain"/>
    <property type="match status" value="1"/>
</dbReference>
<feature type="region of interest" description="Disordered" evidence="5">
    <location>
        <begin position="516"/>
        <end position="536"/>
    </location>
</feature>
<keyword evidence="2 6" id="KW-0732">Signal</keyword>
<name>A0A6A7FRT2_9CRUS</name>
<comment type="subcellular location">
    <subcellularLocation>
        <location evidence="1">Endoplasmic reticulum</location>
    </subcellularLocation>
</comment>
<evidence type="ECO:0000256" key="5">
    <source>
        <dbReference type="SAM" id="MobiDB-lite"/>
    </source>
</evidence>
<dbReference type="GO" id="GO:0030970">
    <property type="term" value="P:retrograde protein transport, ER to cytosol"/>
    <property type="evidence" value="ECO:0007669"/>
    <property type="project" value="TreeGrafter"/>
</dbReference>
<feature type="compositionally biased region" description="Basic and acidic residues" evidence="5">
    <location>
        <begin position="352"/>
        <end position="367"/>
    </location>
</feature>
<evidence type="ECO:0000256" key="4">
    <source>
        <dbReference type="ARBA" id="ARBA00023157"/>
    </source>
</evidence>
<dbReference type="GO" id="GO:0030968">
    <property type="term" value="P:endoplasmic reticulum unfolded protein response"/>
    <property type="evidence" value="ECO:0007669"/>
    <property type="project" value="InterPro"/>
</dbReference>
<keyword evidence="4" id="KW-1015">Disulfide bond</keyword>
<evidence type="ECO:0000256" key="2">
    <source>
        <dbReference type="ARBA" id="ARBA00022729"/>
    </source>
</evidence>
<organism evidence="8">
    <name type="scientific">Hirondellea gigas</name>
    <dbReference type="NCBI Taxonomy" id="1518452"/>
    <lineage>
        <taxon>Eukaryota</taxon>
        <taxon>Metazoa</taxon>
        <taxon>Ecdysozoa</taxon>
        <taxon>Arthropoda</taxon>
        <taxon>Crustacea</taxon>
        <taxon>Multicrustacea</taxon>
        <taxon>Malacostraca</taxon>
        <taxon>Eumalacostraca</taxon>
        <taxon>Peracarida</taxon>
        <taxon>Amphipoda</taxon>
        <taxon>Amphilochidea</taxon>
        <taxon>Lysianassida</taxon>
        <taxon>Lysianassidira</taxon>
        <taxon>Lysianassoidea</taxon>
        <taxon>Lysianassidae</taxon>
        <taxon>Hirondellea</taxon>
    </lineage>
</organism>
<evidence type="ECO:0000259" key="7">
    <source>
        <dbReference type="PROSITE" id="PS51914"/>
    </source>
</evidence>
<feature type="region of interest" description="Disordered" evidence="5">
    <location>
        <begin position="333"/>
        <end position="442"/>
    </location>
</feature>
<dbReference type="AlphaFoldDB" id="A0A6A7FRT2"/>
<feature type="compositionally biased region" description="Basic and acidic residues" evidence="5">
    <location>
        <begin position="558"/>
        <end position="578"/>
    </location>
</feature>
<feature type="region of interest" description="Disordered" evidence="5">
    <location>
        <begin position="680"/>
        <end position="707"/>
    </location>
</feature>
<reference evidence="8" key="1">
    <citation type="submission" date="2017-11" db="EMBL/GenBank/DDBJ databases">
        <title>The sensing device of the deep-sea amphipod.</title>
        <authorList>
            <person name="Kobayashi H."/>
            <person name="Nagahama T."/>
            <person name="Arai W."/>
            <person name="Sasagawa Y."/>
            <person name="Umeda M."/>
            <person name="Hayashi T."/>
            <person name="Nikaido I."/>
            <person name="Watanabe H."/>
            <person name="Oguri K."/>
            <person name="Kitazato H."/>
            <person name="Fujioka K."/>
            <person name="Kido Y."/>
            <person name="Takami H."/>
        </authorList>
    </citation>
    <scope>NUCLEOTIDE SEQUENCE</scope>
    <source>
        <tissue evidence="8">Whole body</tissue>
    </source>
</reference>
<proteinExistence type="evidence at transcript level"/>
<sequence length="866" mass="96449">MRGKMLIILIMNIVFFYFHQCHAFNIDEINSIYYNIDILSNPVKMDKSEMDESTLVVVNRFGQDYACSLPSLPADLKGLGNKDDPTFQEDSIDIAELLRPMKAAPCLVTSKGWWTYEFCYGHIIKQYHLDDGKSRGFEMVLGMYESEYDWSSGGKGGADASGSSNSNRLQRFHSQFYSNGTKCDLTGEPRKTEVRFKCESDVGDYIERVDEPESCRYIVTVATTRVCHHPYLRPHPSRTPHSITCTPVLAGDKFDEYTAKVKEKTRLLEGKVKQRMEEIMTDRRETVKIEIFSFGDVSKATKKLLEVVGKAEDATASGSGSVVPVIGEATAKQDRAPTASDGIIESVGDVTALRDEEKENKSLPKDDIDLDEVDVEVEVHDVNENSASVDFDSDDFGSEDDEGEDDGNEDNIDEDDGGEDDDNEQLDEDSKGSPHMSPMTKIVFDMVKDKKNVLKALEFVEKRPGDTVESLQQSLEEILNHLEHELDTLSRSASGDGDDGMQDLWDAFSRKLSNIRSQHKIGQKKKRRKFEPERGTPEWKRWRFSKNEKTIAKAREVLLNSNDKKSGDNDEANDKDSTEDTEVNEAISSHNKKWDRIKYLKKKLMTEFLNENGAGSLLEAITTAVATATGTKPDADAASSSTYTKLEDYSKTEQELMQDFYDVLAGPVIEQILEQYIDDQDSESGDGEKAAGSSSKEGVVTEEKKKKKENSVAISSLQQSIIEKLKNSGLNLNNHKIEVKILTPESLLDMTKDGEATISGEQANSVETLLFKLLGAQKDEIVEREKHETLNKNYNFNYDDLDAYMSSDGTAYHDTDGDDATSAENGAGDTAATITATVADDTESNTSAGSDDTDNTEQQDKGDQGH</sequence>
<feature type="signal peptide" evidence="6">
    <location>
        <begin position="1"/>
        <end position="23"/>
    </location>
</feature>
<dbReference type="InterPro" id="IPR044865">
    <property type="entry name" value="MRH_dom"/>
</dbReference>
<accession>A0A6A7FRT2</accession>
<feature type="domain" description="MRH" evidence="7">
    <location>
        <begin position="104"/>
        <end position="229"/>
    </location>
</feature>
<evidence type="ECO:0000256" key="6">
    <source>
        <dbReference type="SAM" id="SignalP"/>
    </source>
</evidence>
<dbReference type="InterPro" id="IPR045149">
    <property type="entry name" value="OS-9-like"/>
</dbReference>
<evidence type="ECO:0000256" key="1">
    <source>
        <dbReference type="ARBA" id="ARBA00004240"/>
    </source>
</evidence>
<protein>
    <submittedName>
        <fullName evidence="8">Protein OS-9-like</fullName>
    </submittedName>
</protein>